<evidence type="ECO:0000313" key="2">
    <source>
        <dbReference type="Proteomes" id="UP001054945"/>
    </source>
</evidence>
<organism evidence="1 2">
    <name type="scientific">Caerostris extrusa</name>
    <name type="common">Bark spider</name>
    <name type="synonym">Caerostris bankana</name>
    <dbReference type="NCBI Taxonomy" id="172846"/>
    <lineage>
        <taxon>Eukaryota</taxon>
        <taxon>Metazoa</taxon>
        <taxon>Ecdysozoa</taxon>
        <taxon>Arthropoda</taxon>
        <taxon>Chelicerata</taxon>
        <taxon>Arachnida</taxon>
        <taxon>Araneae</taxon>
        <taxon>Araneomorphae</taxon>
        <taxon>Entelegynae</taxon>
        <taxon>Araneoidea</taxon>
        <taxon>Araneidae</taxon>
        <taxon>Caerostris</taxon>
    </lineage>
</organism>
<dbReference type="EMBL" id="BPLR01007363">
    <property type="protein sequence ID" value="GIY16354.1"/>
    <property type="molecule type" value="Genomic_DNA"/>
</dbReference>
<protein>
    <submittedName>
        <fullName evidence="1">Uncharacterized protein</fullName>
    </submittedName>
</protein>
<comment type="caution">
    <text evidence="1">The sequence shown here is derived from an EMBL/GenBank/DDBJ whole genome shotgun (WGS) entry which is preliminary data.</text>
</comment>
<name>A0AAV4R447_CAEEX</name>
<evidence type="ECO:0000313" key="1">
    <source>
        <dbReference type="EMBL" id="GIY16354.1"/>
    </source>
</evidence>
<proteinExistence type="predicted"/>
<keyword evidence="2" id="KW-1185">Reference proteome</keyword>
<sequence>MNRFDCDRSLINRAISIYPNTHQTGKPPSSSNLTTSLQTHPLSVNYSRKGYPKFPLLTISSPVSMPASVPNKMCVVCWCVRLMPSISDLTPTPLVSRHYLGISHVRASQWVMRGNSHQ</sequence>
<gene>
    <name evidence="1" type="ORF">CEXT_198401</name>
</gene>
<dbReference type="Proteomes" id="UP001054945">
    <property type="component" value="Unassembled WGS sequence"/>
</dbReference>
<dbReference type="AlphaFoldDB" id="A0AAV4R447"/>
<reference evidence="1 2" key="1">
    <citation type="submission" date="2021-06" db="EMBL/GenBank/DDBJ databases">
        <title>Caerostris extrusa draft genome.</title>
        <authorList>
            <person name="Kono N."/>
            <person name="Arakawa K."/>
        </authorList>
    </citation>
    <scope>NUCLEOTIDE SEQUENCE [LARGE SCALE GENOMIC DNA]</scope>
</reference>
<accession>A0AAV4R447</accession>